<keyword evidence="4" id="KW-1185">Reference proteome</keyword>
<dbReference type="SUPFAM" id="SSF51726">
    <property type="entry name" value="UROD/MetE-like"/>
    <property type="match status" value="1"/>
</dbReference>
<dbReference type="PANTHER" id="PTHR47099">
    <property type="entry name" value="METHYLCOBAMIDE:COM METHYLTRANSFERASE MTBA"/>
    <property type="match status" value="1"/>
</dbReference>
<dbReference type="Pfam" id="PF13192">
    <property type="entry name" value="Thioredoxin_3"/>
    <property type="match status" value="1"/>
</dbReference>
<dbReference type="InterPro" id="IPR052024">
    <property type="entry name" value="Methanogen_methyltrans"/>
</dbReference>
<feature type="domain" description="Thioredoxin-like fold" evidence="2">
    <location>
        <begin position="471"/>
        <end position="537"/>
    </location>
</feature>
<accession>A0A9X3FEV3</accession>
<reference evidence="3" key="1">
    <citation type="submission" date="2022-11" db="EMBL/GenBank/DDBJ databases">
        <title>Marilongibacter aestuarii gen. nov., sp. nov., isolated from tidal flat sediment.</title>
        <authorList>
            <person name="Jiayan W."/>
        </authorList>
    </citation>
    <scope>NUCLEOTIDE SEQUENCE</scope>
    <source>
        <strain evidence="3">Z1-6</strain>
    </source>
</reference>
<feature type="domain" description="Uroporphyrinogen decarboxylase (URO-D)" evidence="1">
    <location>
        <begin position="5"/>
        <end position="331"/>
    </location>
</feature>
<dbReference type="Proteomes" id="UP001145087">
    <property type="component" value="Unassembled WGS sequence"/>
</dbReference>
<sequence>MKGLELIKKAFALEEVERIPWVPFVGVHGGYLTGVDAETYLKSTDEVVKGVSKAIEEYNPDGVPVVFDLQIEAEILGCNLQWAPHNPPAVITHPLANGTSLADLKVPEISDGRIPVAVEATKILREKHPDVALYGLITGPFTLALHLMGTDIFMKLFEAPEEVNAVMEFCTKVGVKMSEYLLDAGCDIIAVVDPMTSQIDPMTFETFVTPYCTEIFDFVRKKEKLSSFFVCGHAQQNIEAMCNCKPDNVSIDENIPLDFVKEIALKKGISFGGNMKLTVVLLMGNEDDSRENAMECLDMGGKKGFILAPGCDLPMDTPPANIKAVSDLVHDPYKQDVVRALEKKESTLEIFNMKDYGQADKVIVDIITLDSESCAPCQYMVEAVKKVAPQFEGVVEWREHAIKKMDAVTFMSSLMVKNIPTICIDGKIAFVSQIPPKSELVAAIQKRINAKLKLKIQQRKSKILLLCSEEAECTGIKQNIHRAITELGKDIEVKVISDKEKMAKYGVAKGPAVVTVNYKLKSEGIEPSLDVMKEWIKEL</sequence>
<dbReference type="InterPro" id="IPR012336">
    <property type="entry name" value="Thioredoxin-like_fold"/>
</dbReference>
<proteinExistence type="predicted"/>
<protein>
    <submittedName>
        <fullName evidence="3">Thioredoxin family protein</fullName>
    </submittedName>
</protein>
<dbReference type="RefSeq" id="WP_343334088.1">
    <property type="nucleotide sequence ID" value="NZ_JAPOHD010000029.1"/>
</dbReference>
<evidence type="ECO:0000259" key="2">
    <source>
        <dbReference type="Pfam" id="PF13192"/>
    </source>
</evidence>
<dbReference type="EMBL" id="JAPOHD010000029">
    <property type="protein sequence ID" value="MCY1721760.1"/>
    <property type="molecule type" value="Genomic_DNA"/>
</dbReference>
<dbReference type="Gene3D" id="3.40.30.10">
    <property type="entry name" value="Glutaredoxin"/>
    <property type="match status" value="2"/>
</dbReference>
<dbReference type="Gene3D" id="3.20.20.210">
    <property type="match status" value="1"/>
</dbReference>
<gene>
    <name evidence="3" type="ORF">OU798_15505</name>
</gene>
<dbReference type="Pfam" id="PF01208">
    <property type="entry name" value="URO-D"/>
    <property type="match status" value="1"/>
</dbReference>
<dbReference type="CDD" id="cd03465">
    <property type="entry name" value="URO-D_like"/>
    <property type="match status" value="1"/>
</dbReference>
<dbReference type="SUPFAM" id="SSF52833">
    <property type="entry name" value="Thioredoxin-like"/>
    <property type="match status" value="1"/>
</dbReference>
<organism evidence="3 4">
    <name type="scientific">Draconibacterium aestuarii</name>
    <dbReference type="NCBI Taxonomy" id="2998507"/>
    <lineage>
        <taxon>Bacteria</taxon>
        <taxon>Pseudomonadati</taxon>
        <taxon>Bacteroidota</taxon>
        <taxon>Bacteroidia</taxon>
        <taxon>Marinilabiliales</taxon>
        <taxon>Prolixibacteraceae</taxon>
        <taxon>Draconibacterium</taxon>
    </lineage>
</organism>
<dbReference type="AlphaFoldDB" id="A0A9X3FEV3"/>
<dbReference type="PANTHER" id="PTHR47099:SF1">
    <property type="entry name" value="METHYLCOBAMIDE:COM METHYLTRANSFERASE MTBA"/>
    <property type="match status" value="1"/>
</dbReference>
<dbReference type="InterPro" id="IPR036249">
    <property type="entry name" value="Thioredoxin-like_sf"/>
</dbReference>
<comment type="caution">
    <text evidence="3">The sequence shown here is derived from an EMBL/GenBank/DDBJ whole genome shotgun (WGS) entry which is preliminary data.</text>
</comment>
<evidence type="ECO:0000313" key="3">
    <source>
        <dbReference type="EMBL" id="MCY1721760.1"/>
    </source>
</evidence>
<evidence type="ECO:0000259" key="1">
    <source>
        <dbReference type="Pfam" id="PF01208"/>
    </source>
</evidence>
<dbReference type="GO" id="GO:0006779">
    <property type="term" value="P:porphyrin-containing compound biosynthetic process"/>
    <property type="evidence" value="ECO:0007669"/>
    <property type="project" value="InterPro"/>
</dbReference>
<dbReference type="InterPro" id="IPR000257">
    <property type="entry name" value="Uroporphyrinogen_deCOase"/>
</dbReference>
<name>A0A9X3FEV3_9BACT</name>
<dbReference type="InterPro" id="IPR038071">
    <property type="entry name" value="UROD/MetE-like_sf"/>
</dbReference>
<evidence type="ECO:0000313" key="4">
    <source>
        <dbReference type="Proteomes" id="UP001145087"/>
    </source>
</evidence>
<dbReference type="GO" id="GO:0004853">
    <property type="term" value="F:uroporphyrinogen decarboxylase activity"/>
    <property type="evidence" value="ECO:0007669"/>
    <property type="project" value="InterPro"/>
</dbReference>